<feature type="domain" description="DUF4365" evidence="1">
    <location>
        <begin position="15"/>
        <end position="177"/>
    </location>
</feature>
<dbReference type="RefSeq" id="WP_394306248.1">
    <property type="nucleotide sequence ID" value="NZ_JASKMA010000037.1"/>
</dbReference>
<evidence type="ECO:0000313" key="3">
    <source>
        <dbReference type="Proteomes" id="UP001249760"/>
    </source>
</evidence>
<reference evidence="2 3" key="1">
    <citation type="submission" date="2023-05" db="EMBL/GenBank/DDBJ databases">
        <title>Streptomyces fuscus sp. nov., a brown-black pigment producing actinomyces isolated from dry sand of Sea duck farm.</title>
        <authorList>
            <person name="Xie J."/>
            <person name="Shen N."/>
        </authorList>
    </citation>
    <scope>NUCLEOTIDE SEQUENCE [LARGE SCALE GENOMIC DNA]</scope>
    <source>
        <strain evidence="2 3">CGMCC 4.1745</strain>
    </source>
</reference>
<accession>A0ABU3K0Z3</accession>
<keyword evidence="3" id="KW-1185">Reference proteome</keyword>
<proteinExistence type="predicted"/>
<dbReference type="InterPro" id="IPR025375">
    <property type="entry name" value="DUF4365"/>
</dbReference>
<name>A0ABU3K0Z3_9ACTN</name>
<evidence type="ECO:0000259" key="1">
    <source>
        <dbReference type="Pfam" id="PF14280"/>
    </source>
</evidence>
<evidence type="ECO:0000313" key="2">
    <source>
        <dbReference type="EMBL" id="MDT6987887.1"/>
    </source>
</evidence>
<dbReference type="Pfam" id="PF14280">
    <property type="entry name" value="DUF4365"/>
    <property type="match status" value="1"/>
</dbReference>
<sequence>MAHKKRRNFRHVMEDDSGALLRSTLPREWVLHEYAPDYGIDGTVEIFEPVGDDGESFETLGEHIFFQLKSINKSNIATKVAVQRSNPLLGREMLSSRKEGDEPWAVRFDAITYDMEVDELLTVEAMGASVAVVLFLVPLDRNEVYVVNLTDYIDRVLNFDDPEWRSRGTKRMYIPLVNRVPTPPAMALLRQYGKRAKLMHLFNMATYQYTAISEWFDDREDIINTLASRFCDRLLALDVWNEDSWSILQHYHDILVGYRDFFAGDESAINRIGWKNFDNSSNETLDMYTKIRFTWQGLKSLGLSYEDLVREWGLPTYNGIRHLALHELGPEYSELVEHLPNYKG</sequence>
<comment type="caution">
    <text evidence="2">The sequence shown here is derived from an EMBL/GenBank/DDBJ whole genome shotgun (WGS) entry which is preliminary data.</text>
</comment>
<dbReference type="EMBL" id="JASKMA010000037">
    <property type="protein sequence ID" value="MDT6987887.1"/>
    <property type="molecule type" value="Genomic_DNA"/>
</dbReference>
<gene>
    <name evidence="2" type="ORF">QNO04_31030</name>
</gene>
<dbReference type="Proteomes" id="UP001249760">
    <property type="component" value="Unassembled WGS sequence"/>
</dbReference>
<protein>
    <submittedName>
        <fullName evidence="2">DUF4365 domain-containing protein</fullName>
    </submittedName>
</protein>
<organism evidence="2 3">
    <name type="scientific">Streptomyces lusitanus</name>
    <dbReference type="NCBI Taxonomy" id="68232"/>
    <lineage>
        <taxon>Bacteria</taxon>
        <taxon>Bacillati</taxon>
        <taxon>Actinomycetota</taxon>
        <taxon>Actinomycetes</taxon>
        <taxon>Kitasatosporales</taxon>
        <taxon>Streptomycetaceae</taxon>
        <taxon>Streptomyces</taxon>
    </lineage>
</organism>